<accession>A0A0G3G5B8</accession>
<keyword evidence="1" id="KW-0418">Kinase</keyword>
<dbReference type="RefSeq" id="WP_047250593.1">
    <property type="nucleotide sequence ID" value="NZ_CP011367.1"/>
</dbReference>
<dbReference type="CDD" id="cd07067">
    <property type="entry name" value="HP_PGM_like"/>
    <property type="match status" value="1"/>
</dbReference>
<dbReference type="KEGG" id="tvr:TVD_01185"/>
<dbReference type="PATRIC" id="fig|106634.4.peg.243"/>
<dbReference type="Gene3D" id="3.40.50.1240">
    <property type="entry name" value="Phosphoglycerate mutase-like"/>
    <property type="match status" value="1"/>
</dbReference>
<evidence type="ECO:0000313" key="2">
    <source>
        <dbReference type="Proteomes" id="UP000064201"/>
    </source>
</evidence>
<dbReference type="STRING" id="106634.TVD_01185"/>
<proteinExistence type="predicted"/>
<keyword evidence="2" id="KW-1185">Reference proteome</keyword>
<dbReference type="PIRSF" id="PIRSF000709">
    <property type="entry name" value="6PFK_2-Ptase"/>
    <property type="match status" value="1"/>
</dbReference>
<dbReference type="OrthoDB" id="9783269at2"/>
<dbReference type="InterPro" id="IPR050275">
    <property type="entry name" value="PGM_Phosphatase"/>
</dbReference>
<dbReference type="GO" id="GO:0005737">
    <property type="term" value="C:cytoplasm"/>
    <property type="evidence" value="ECO:0007669"/>
    <property type="project" value="TreeGrafter"/>
</dbReference>
<organism evidence="1 2">
    <name type="scientific">Thioalkalivibrio versutus</name>
    <dbReference type="NCBI Taxonomy" id="106634"/>
    <lineage>
        <taxon>Bacteria</taxon>
        <taxon>Pseudomonadati</taxon>
        <taxon>Pseudomonadota</taxon>
        <taxon>Gammaproteobacteria</taxon>
        <taxon>Chromatiales</taxon>
        <taxon>Ectothiorhodospiraceae</taxon>
        <taxon>Thioalkalivibrio</taxon>
    </lineage>
</organism>
<gene>
    <name evidence="1" type="ORF">TVD_01185</name>
</gene>
<dbReference type="InterPro" id="IPR029033">
    <property type="entry name" value="His_PPase_superfam"/>
</dbReference>
<dbReference type="SMART" id="SM00855">
    <property type="entry name" value="PGAM"/>
    <property type="match status" value="1"/>
</dbReference>
<dbReference type="EMBL" id="CP011367">
    <property type="protein sequence ID" value="AKJ94066.1"/>
    <property type="molecule type" value="Genomic_DNA"/>
</dbReference>
<dbReference type="AlphaFoldDB" id="A0A0G3G5B8"/>
<reference evidence="1 2" key="1">
    <citation type="submission" date="2015-04" db="EMBL/GenBank/DDBJ databases">
        <title>Complete Sequence for the Genome of the Thioalkalivibrio versutus D301.</title>
        <authorList>
            <person name="Mu T."/>
            <person name="Zhou J."/>
            <person name="Xu X."/>
        </authorList>
    </citation>
    <scope>NUCLEOTIDE SEQUENCE [LARGE SCALE GENOMIC DNA]</scope>
    <source>
        <strain evidence="1 2">D301</strain>
    </source>
</reference>
<sequence>MIVDLLRHGEPEGGQRYRGHGCDDPLSPRGWAQMEQAVKGEAGWQYVVSSPMQRCRAFAERFAAGQDLPLSLAQDLREVGFGDWEGRTRVELQRDRPEEYRAFYADPVHARPAGAEPLADFRRRVETGFEAALRPLEAERVLLVVHAGVIRALVGWVMGVPDARLFQLECDYASRTRLHRHPTRGWRLIHANRV</sequence>
<dbReference type="GO" id="GO:0016791">
    <property type="term" value="F:phosphatase activity"/>
    <property type="evidence" value="ECO:0007669"/>
    <property type="project" value="TreeGrafter"/>
</dbReference>
<dbReference type="Pfam" id="PF00300">
    <property type="entry name" value="His_Phos_1"/>
    <property type="match status" value="1"/>
</dbReference>
<dbReference type="Proteomes" id="UP000064201">
    <property type="component" value="Chromosome"/>
</dbReference>
<dbReference type="GO" id="GO:0016301">
    <property type="term" value="F:kinase activity"/>
    <property type="evidence" value="ECO:0007669"/>
    <property type="project" value="UniProtKB-KW"/>
</dbReference>
<keyword evidence="1" id="KW-0808">Transferase</keyword>
<name>A0A0G3G5B8_9GAMM</name>
<dbReference type="InterPro" id="IPR013078">
    <property type="entry name" value="His_Pase_superF_clade-1"/>
</dbReference>
<dbReference type="SUPFAM" id="SSF53254">
    <property type="entry name" value="Phosphoglycerate mutase-like"/>
    <property type="match status" value="1"/>
</dbReference>
<dbReference type="PANTHER" id="PTHR48100:SF1">
    <property type="entry name" value="HISTIDINE PHOSPHATASE FAMILY PROTEIN-RELATED"/>
    <property type="match status" value="1"/>
</dbReference>
<dbReference type="PANTHER" id="PTHR48100">
    <property type="entry name" value="BROAD-SPECIFICITY PHOSPHATASE YOR283W-RELATED"/>
    <property type="match status" value="1"/>
</dbReference>
<evidence type="ECO:0000313" key="1">
    <source>
        <dbReference type="EMBL" id="AKJ94066.1"/>
    </source>
</evidence>
<protein>
    <submittedName>
        <fullName evidence="1">Phosphoglycerate kinase</fullName>
    </submittedName>
</protein>